<dbReference type="InterPro" id="IPR011009">
    <property type="entry name" value="Kinase-like_dom_sf"/>
</dbReference>
<accession>A0AAW9Q469</accession>
<evidence type="ECO:0000256" key="5">
    <source>
        <dbReference type="ARBA" id="ARBA00022777"/>
    </source>
</evidence>
<comment type="catalytic activity">
    <reaction evidence="8">
        <text>L-seryl-[protein] + ATP = O-phospho-L-seryl-[protein] + ADP + H(+)</text>
        <dbReference type="Rhea" id="RHEA:17989"/>
        <dbReference type="Rhea" id="RHEA-COMP:9863"/>
        <dbReference type="Rhea" id="RHEA-COMP:11604"/>
        <dbReference type="ChEBI" id="CHEBI:15378"/>
        <dbReference type="ChEBI" id="CHEBI:29999"/>
        <dbReference type="ChEBI" id="CHEBI:30616"/>
        <dbReference type="ChEBI" id="CHEBI:83421"/>
        <dbReference type="ChEBI" id="CHEBI:456216"/>
        <dbReference type="EC" id="2.7.11.1"/>
    </reaction>
</comment>
<gene>
    <name evidence="11" type="ORF">V2H45_15915</name>
</gene>
<evidence type="ECO:0000256" key="2">
    <source>
        <dbReference type="ARBA" id="ARBA00022527"/>
    </source>
</evidence>
<keyword evidence="5 11" id="KW-0418">Kinase</keyword>
<dbReference type="GO" id="GO:0005524">
    <property type="term" value="F:ATP binding"/>
    <property type="evidence" value="ECO:0007669"/>
    <property type="project" value="UniProtKB-UniRule"/>
</dbReference>
<keyword evidence="4 9" id="KW-0547">Nucleotide-binding</keyword>
<protein>
    <recommendedName>
        <fullName evidence="1">non-specific serine/threonine protein kinase</fullName>
        <ecNumber evidence="1">2.7.11.1</ecNumber>
    </recommendedName>
</protein>
<dbReference type="Gene3D" id="1.10.510.10">
    <property type="entry name" value="Transferase(Phosphotransferase) domain 1"/>
    <property type="match status" value="1"/>
</dbReference>
<dbReference type="EMBL" id="JAZBJZ010000068">
    <property type="protein sequence ID" value="MEE3718225.1"/>
    <property type="molecule type" value="Genomic_DNA"/>
</dbReference>
<dbReference type="AlphaFoldDB" id="A0AAW9Q469"/>
<dbReference type="InterPro" id="IPR000719">
    <property type="entry name" value="Prot_kinase_dom"/>
</dbReference>
<organism evidence="11 12">
    <name type="scientific">Tumidithrix elongata BACA0141</name>
    <dbReference type="NCBI Taxonomy" id="2716417"/>
    <lineage>
        <taxon>Bacteria</taxon>
        <taxon>Bacillati</taxon>
        <taxon>Cyanobacteriota</taxon>
        <taxon>Cyanophyceae</taxon>
        <taxon>Pseudanabaenales</taxon>
        <taxon>Pseudanabaenaceae</taxon>
        <taxon>Tumidithrix</taxon>
        <taxon>Tumidithrix elongata</taxon>
    </lineage>
</organism>
<dbReference type="InterPro" id="IPR017441">
    <property type="entry name" value="Protein_kinase_ATP_BS"/>
</dbReference>
<feature type="binding site" evidence="9">
    <location>
        <position position="43"/>
    </location>
    <ligand>
        <name>ATP</name>
        <dbReference type="ChEBI" id="CHEBI:30616"/>
    </ligand>
</feature>
<feature type="domain" description="Protein kinase" evidence="10">
    <location>
        <begin position="12"/>
        <end position="152"/>
    </location>
</feature>
<evidence type="ECO:0000313" key="11">
    <source>
        <dbReference type="EMBL" id="MEE3718225.1"/>
    </source>
</evidence>
<keyword evidence="2" id="KW-0723">Serine/threonine-protein kinase</keyword>
<keyword evidence="3" id="KW-0808">Transferase</keyword>
<name>A0AAW9Q469_9CYAN</name>
<dbReference type="PANTHER" id="PTHR24363:SF0">
    <property type="entry name" value="SERINE_THREONINE KINASE LIKE DOMAIN CONTAINING 1"/>
    <property type="match status" value="1"/>
</dbReference>
<dbReference type="PANTHER" id="PTHR24363">
    <property type="entry name" value="SERINE/THREONINE PROTEIN KINASE"/>
    <property type="match status" value="1"/>
</dbReference>
<keyword evidence="6 9" id="KW-0067">ATP-binding</keyword>
<dbReference type="EC" id="2.7.11.1" evidence="1"/>
<comment type="catalytic activity">
    <reaction evidence="7">
        <text>L-threonyl-[protein] + ATP = O-phospho-L-threonyl-[protein] + ADP + H(+)</text>
        <dbReference type="Rhea" id="RHEA:46608"/>
        <dbReference type="Rhea" id="RHEA-COMP:11060"/>
        <dbReference type="Rhea" id="RHEA-COMP:11605"/>
        <dbReference type="ChEBI" id="CHEBI:15378"/>
        <dbReference type="ChEBI" id="CHEBI:30013"/>
        <dbReference type="ChEBI" id="CHEBI:30616"/>
        <dbReference type="ChEBI" id="CHEBI:61977"/>
        <dbReference type="ChEBI" id="CHEBI:456216"/>
        <dbReference type="EC" id="2.7.11.1"/>
    </reaction>
</comment>
<evidence type="ECO:0000256" key="9">
    <source>
        <dbReference type="PROSITE-ProRule" id="PRU10141"/>
    </source>
</evidence>
<evidence type="ECO:0000256" key="6">
    <source>
        <dbReference type="ARBA" id="ARBA00022840"/>
    </source>
</evidence>
<proteinExistence type="predicted"/>
<sequence length="152" mass="17376">MLLDKTVLAGHYEIIQRIGGGGFGQTYLAKDTHLPNHPQCVVKQFQPHVDQGVPREKLLSLFDKEAKALYDLGTHDCIPRLLAHFAEGDEFYLVQEYIEGHTLLDELVSGQTLTDSYVVSLLINILEVLEFVHKQQVIRQFKNEMQRLEIFA</sequence>
<evidence type="ECO:0000256" key="4">
    <source>
        <dbReference type="ARBA" id="ARBA00022741"/>
    </source>
</evidence>
<dbReference type="PROSITE" id="PS50011">
    <property type="entry name" value="PROTEIN_KINASE_DOM"/>
    <property type="match status" value="1"/>
</dbReference>
<evidence type="ECO:0000259" key="10">
    <source>
        <dbReference type="PROSITE" id="PS50011"/>
    </source>
</evidence>
<dbReference type="Proteomes" id="UP001333818">
    <property type="component" value="Unassembled WGS sequence"/>
</dbReference>
<evidence type="ECO:0000256" key="3">
    <source>
        <dbReference type="ARBA" id="ARBA00022679"/>
    </source>
</evidence>
<comment type="caution">
    <text evidence="11">The sequence shown here is derived from an EMBL/GenBank/DDBJ whole genome shotgun (WGS) entry which is preliminary data.</text>
</comment>
<dbReference type="SUPFAM" id="SSF56112">
    <property type="entry name" value="Protein kinase-like (PK-like)"/>
    <property type="match status" value="1"/>
</dbReference>
<dbReference type="GO" id="GO:0004674">
    <property type="term" value="F:protein serine/threonine kinase activity"/>
    <property type="evidence" value="ECO:0007669"/>
    <property type="project" value="UniProtKB-KW"/>
</dbReference>
<dbReference type="PROSITE" id="PS00107">
    <property type="entry name" value="PROTEIN_KINASE_ATP"/>
    <property type="match status" value="1"/>
</dbReference>
<evidence type="ECO:0000256" key="1">
    <source>
        <dbReference type="ARBA" id="ARBA00012513"/>
    </source>
</evidence>
<dbReference type="SMART" id="SM00220">
    <property type="entry name" value="S_TKc"/>
    <property type="match status" value="1"/>
</dbReference>
<evidence type="ECO:0000313" key="12">
    <source>
        <dbReference type="Proteomes" id="UP001333818"/>
    </source>
</evidence>
<dbReference type="RefSeq" id="WP_330484658.1">
    <property type="nucleotide sequence ID" value="NZ_JAZBJZ010000068.1"/>
</dbReference>
<reference evidence="11" key="1">
    <citation type="submission" date="2024-01" db="EMBL/GenBank/DDBJ databases">
        <title>Bank of Algae and Cyanobacteria of the Azores (BACA) strain genomes.</title>
        <authorList>
            <person name="Luz R."/>
            <person name="Cordeiro R."/>
            <person name="Fonseca A."/>
            <person name="Goncalves V."/>
        </authorList>
    </citation>
    <scope>NUCLEOTIDE SEQUENCE</scope>
    <source>
        <strain evidence="11">BACA0141</strain>
    </source>
</reference>
<keyword evidence="12" id="KW-1185">Reference proteome</keyword>
<dbReference type="Pfam" id="PF00069">
    <property type="entry name" value="Pkinase"/>
    <property type="match status" value="1"/>
</dbReference>
<evidence type="ECO:0000256" key="8">
    <source>
        <dbReference type="ARBA" id="ARBA00048679"/>
    </source>
</evidence>
<evidence type="ECO:0000256" key="7">
    <source>
        <dbReference type="ARBA" id="ARBA00047899"/>
    </source>
</evidence>